<accession>A0A0N1H5G8</accession>
<keyword evidence="2" id="KW-1185">Reference proteome</keyword>
<dbReference type="GeneID" id="28735952"/>
<dbReference type="STRING" id="1664694.A0A0N1H5G8"/>
<reference evidence="1 2" key="1">
    <citation type="submission" date="2015-06" db="EMBL/GenBank/DDBJ databases">
        <title>Draft genome of the ant-associated black yeast Phialophora attae CBS 131958.</title>
        <authorList>
            <person name="Moreno L.F."/>
            <person name="Stielow B.J."/>
            <person name="de Hoog S."/>
            <person name="Vicente V.A."/>
            <person name="Weiss V.A."/>
            <person name="de Vries M."/>
            <person name="Cruz L.M."/>
            <person name="Souza E.M."/>
        </authorList>
    </citation>
    <scope>NUCLEOTIDE SEQUENCE [LARGE SCALE GENOMIC DNA]</scope>
    <source>
        <strain evidence="1 2">CBS 131958</strain>
    </source>
</reference>
<proteinExistence type="predicted"/>
<evidence type="ECO:0000313" key="1">
    <source>
        <dbReference type="EMBL" id="KPI37637.1"/>
    </source>
</evidence>
<dbReference type="Proteomes" id="UP000038010">
    <property type="component" value="Unassembled WGS sequence"/>
</dbReference>
<dbReference type="VEuPathDB" id="FungiDB:AB675_3972"/>
<comment type="caution">
    <text evidence="1">The sequence shown here is derived from an EMBL/GenBank/DDBJ whole genome shotgun (WGS) entry which is preliminary data.</text>
</comment>
<dbReference type="AlphaFoldDB" id="A0A0N1H5G8"/>
<protein>
    <recommendedName>
        <fullName evidence="3">F-box domain-containing protein</fullName>
    </recommendedName>
</protein>
<organism evidence="1 2">
    <name type="scientific">Cyphellophora attinorum</name>
    <dbReference type="NCBI Taxonomy" id="1664694"/>
    <lineage>
        <taxon>Eukaryota</taxon>
        <taxon>Fungi</taxon>
        <taxon>Dikarya</taxon>
        <taxon>Ascomycota</taxon>
        <taxon>Pezizomycotina</taxon>
        <taxon>Eurotiomycetes</taxon>
        <taxon>Chaetothyriomycetidae</taxon>
        <taxon>Chaetothyriales</taxon>
        <taxon>Cyphellophoraceae</taxon>
        <taxon>Cyphellophora</taxon>
    </lineage>
</organism>
<gene>
    <name evidence="1" type="ORF">AB675_3972</name>
</gene>
<dbReference type="EMBL" id="LFJN01000023">
    <property type="protein sequence ID" value="KPI37637.1"/>
    <property type="molecule type" value="Genomic_DNA"/>
</dbReference>
<dbReference type="OrthoDB" id="5422579at2759"/>
<evidence type="ECO:0000313" key="2">
    <source>
        <dbReference type="Proteomes" id="UP000038010"/>
    </source>
</evidence>
<dbReference type="RefSeq" id="XP_017997600.1">
    <property type="nucleotide sequence ID" value="XM_018144072.1"/>
</dbReference>
<sequence length="451" mass="51935">MNLLDLLSYLHDGAYPIWKSLILTLDNRTIKSLRLTHKTLAPELFPFLFNRIYISAHSIDLDIFRLIATHPVASRHVTELIWDDTRFDQWISGHKSYTDRLTTLTTTPGHIIRQDADVVNEAYLFWAAEASEFAENRTEDVDRKVFEEHVGRFVNLRSIVVLSRSRLTYVDPQSYWDIWQTPRTRAWRCKAFSRYLLQPEPYKPSTGTTVHESEGIRPLKIIRSMARDDSSFKVGLLSLNSIGGGQSRAFSDNMVTSNRFSRRWHIDLQELTSRQPAVSKGKIALQLLLETQTEDVFHHAGVLEDSIDLLMMDTASTLESLIISNVCLDWFHSNATLAHTQTPYLRRLRSVRIEGGSSNDPTEFLRFLAQQTTVREVAFDGCHLDGTTWSQVLHNLRDDKVTFDKFELRPSRGKAQVFPSPIEQWVVSKIAFSNQIVPWLRQETEAFPLLC</sequence>
<name>A0A0N1H5G8_9EURO</name>
<evidence type="ECO:0008006" key="3">
    <source>
        <dbReference type="Google" id="ProtNLM"/>
    </source>
</evidence>